<organism evidence="2 3">
    <name type="scientific">Paracoccus broussonetiae</name>
    <dbReference type="NCBI Taxonomy" id="3075834"/>
    <lineage>
        <taxon>Bacteria</taxon>
        <taxon>Pseudomonadati</taxon>
        <taxon>Pseudomonadota</taxon>
        <taxon>Alphaproteobacteria</taxon>
        <taxon>Rhodobacterales</taxon>
        <taxon>Paracoccaceae</taxon>
        <taxon>Paracoccus</taxon>
    </lineage>
</organism>
<evidence type="ECO:0000313" key="2">
    <source>
        <dbReference type="EMBL" id="MDT1062622.1"/>
    </source>
</evidence>
<feature type="transmembrane region" description="Helical" evidence="1">
    <location>
        <begin position="217"/>
        <end position="239"/>
    </location>
</feature>
<protein>
    <submittedName>
        <fullName evidence="2">AbgT family transporter</fullName>
    </submittedName>
</protein>
<accession>A0ABU3EEF8</accession>
<feature type="transmembrane region" description="Helical" evidence="1">
    <location>
        <begin position="86"/>
        <end position="106"/>
    </location>
</feature>
<dbReference type="Pfam" id="PF03806">
    <property type="entry name" value="ABG_transport"/>
    <property type="match status" value="1"/>
</dbReference>
<dbReference type="EMBL" id="JAVRQI010000008">
    <property type="protein sequence ID" value="MDT1062622.1"/>
    <property type="molecule type" value="Genomic_DNA"/>
</dbReference>
<keyword evidence="1" id="KW-1133">Transmembrane helix</keyword>
<evidence type="ECO:0000313" key="3">
    <source>
        <dbReference type="Proteomes" id="UP001251085"/>
    </source>
</evidence>
<reference evidence="3" key="1">
    <citation type="submission" date="2023-07" db="EMBL/GenBank/DDBJ databases">
        <title>Characterization of two Paracoccaceae strains isolated from Phycosphere and proposal of Xinfangfangia lacusdiani sp. nov.</title>
        <authorList>
            <person name="Deng Y."/>
            <person name="Zhang Y.Q."/>
        </authorList>
    </citation>
    <scope>NUCLEOTIDE SEQUENCE [LARGE SCALE GENOMIC DNA]</scope>
    <source>
        <strain evidence="3">CPCC 101403</strain>
    </source>
</reference>
<evidence type="ECO:0000256" key="1">
    <source>
        <dbReference type="SAM" id="Phobius"/>
    </source>
</evidence>
<feature type="transmembrane region" description="Helical" evidence="1">
    <location>
        <begin position="411"/>
        <end position="437"/>
    </location>
</feature>
<name>A0ABU3EEF8_9RHOB</name>
<sequence>MDETRALRSNIFDRLENIINRLPEPFTLLIVLAALTALLSLPLAGVSLSFSTVDPVTGQEVAKTVAIENILTAPYFANLLVEFPKLLVGFPPIALTLVVMMGISVAEHSGFLSSVIRGLMRRVPKFAVISVVSFLAINGDVFGDAAMFVLMPLAATLFFQMGLNPWLGIILVFVGNTAGFSASLVINQTDTVLSGITASVLPPEVAEAANISPIMNWYFNAFSALTATAAMVLVTYFLVPSKLAPNKVGELEIAPEIVEETPSEHGNEGRGLIAAGIFTVLYLAAILAMLLPEGGALRGEGGQIVPKSPFMGGIVVLISLYFALSGIVFGWFTGRMKSLGQAADWMKNGISSMSFFLVVSAAAVVFLKFFNDSHIGEYIGSYGVVMLQGIQASPGVAIFLFLLLVSVSNLFIISGSVLWVMYAPIFVPLMLALGYTPAATQMIYRIGDAPLNAVCPVNPFLILVIGLLNKWRPKGTEPVKVGTPLVLAMPYALAILAVLVIQLVFWVLWDLPPGPGATLMVR</sequence>
<feature type="transmembrane region" description="Helical" evidence="1">
    <location>
        <begin position="352"/>
        <end position="370"/>
    </location>
</feature>
<keyword evidence="1" id="KW-0472">Membrane</keyword>
<proteinExistence type="predicted"/>
<dbReference type="InterPro" id="IPR004697">
    <property type="entry name" value="AbgT"/>
</dbReference>
<keyword evidence="3" id="KW-1185">Reference proteome</keyword>
<dbReference type="PANTHER" id="PTHR30282:SF0">
    <property type="entry name" value="P-AMINOBENZOYL-GLUTAMATE TRANSPORT PROTEIN"/>
    <property type="match status" value="1"/>
</dbReference>
<comment type="caution">
    <text evidence="2">The sequence shown here is derived from an EMBL/GenBank/DDBJ whole genome shotgun (WGS) entry which is preliminary data.</text>
</comment>
<feature type="transmembrane region" description="Helical" evidence="1">
    <location>
        <begin position="382"/>
        <end position="405"/>
    </location>
</feature>
<feature type="transmembrane region" description="Helical" evidence="1">
    <location>
        <begin position="312"/>
        <end position="332"/>
    </location>
</feature>
<gene>
    <name evidence="2" type="ORF">RM190_12155</name>
</gene>
<keyword evidence="1" id="KW-0812">Transmembrane</keyword>
<feature type="transmembrane region" description="Helical" evidence="1">
    <location>
        <begin position="449"/>
        <end position="468"/>
    </location>
</feature>
<feature type="transmembrane region" description="Helical" evidence="1">
    <location>
        <begin position="272"/>
        <end position="291"/>
    </location>
</feature>
<dbReference type="Proteomes" id="UP001251085">
    <property type="component" value="Unassembled WGS sequence"/>
</dbReference>
<feature type="transmembrane region" description="Helical" evidence="1">
    <location>
        <begin position="126"/>
        <end position="159"/>
    </location>
</feature>
<feature type="transmembrane region" description="Helical" evidence="1">
    <location>
        <begin position="488"/>
        <end position="509"/>
    </location>
</feature>
<feature type="transmembrane region" description="Helical" evidence="1">
    <location>
        <begin position="26"/>
        <end position="50"/>
    </location>
</feature>
<dbReference type="PANTHER" id="PTHR30282">
    <property type="entry name" value="P-AMINOBENZOYL GLUTAMATE TRANSPORTER"/>
    <property type="match status" value="1"/>
</dbReference>
<dbReference type="RefSeq" id="WP_311759720.1">
    <property type="nucleotide sequence ID" value="NZ_JAVRQI010000008.1"/>
</dbReference>
<feature type="transmembrane region" description="Helical" evidence="1">
    <location>
        <begin position="165"/>
        <end position="186"/>
    </location>
</feature>